<evidence type="ECO:0000256" key="2">
    <source>
        <dbReference type="SAM" id="Phobius"/>
    </source>
</evidence>
<keyword evidence="2" id="KW-1133">Transmembrane helix</keyword>
<feature type="region of interest" description="Disordered" evidence="1">
    <location>
        <begin position="19"/>
        <end position="71"/>
    </location>
</feature>
<gene>
    <name evidence="3" type="ORF">WH47_02184</name>
</gene>
<evidence type="ECO:0000256" key="1">
    <source>
        <dbReference type="SAM" id="MobiDB-lite"/>
    </source>
</evidence>
<accession>A0A0L7RJE7</accession>
<evidence type="ECO:0000313" key="4">
    <source>
        <dbReference type="Proteomes" id="UP000053825"/>
    </source>
</evidence>
<proteinExistence type="predicted"/>
<name>A0A0L7RJE7_9HYME</name>
<dbReference type="EMBL" id="KQ414582">
    <property type="protein sequence ID" value="KOC70918.1"/>
    <property type="molecule type" value="Genomic_DNA"/>
</dbReference>
<sequence length="281" mass="31693">MFVGVYDDEKQKGCVYRDGKSVYGEEGKGSRRRRRDRLREERESAVGRRGYRVDHERTKKKKKKKREEGSQGRLIAGIVTVPRTNSRGWVSTGRKDRMTLAGLRGILALLAVLAVVIETSWTEAKPQQIKPGPNHWDFINRSEDKGNLKLIRRDFLKGQFVRHIGLIKKDVKKRSILAYGTKTVIVIFPGNDGKVMRNAVQGCPREEYEADVNEKTEGPRRKAFEQTFRSTLLTGLKSFSQDLVVPPTPSGFAPLANLARFSPRGQQWTTFSPTSSTGSSG</sequence>
<feature type="transmembrane region" description="Helical" evidence="2">
    <location>
        <begin position="101"/>
        <end position="121"/>
    </location>
</feature>
<evidence type="ECO:0000313" key="3">
    <source>
        <dbReference type="EMBL" id="KOC70918.1"/>
    </source>
</evidence>
<keyword evidence="4" id="KW-1185">Reference proteome</keyword>
<keyword evidence="2" id="KW-0472">Membrane</keyword>
<reference evidence="3 4" key="1">
    <citation type="submission" date="2015-07" db="EMBL/GenBank/DDBJ databases">
        <title>The genome of Habropoda laboriosa.</title>
        <authorList>
            <person name="Pan H."/>
            <person name="Kapheim K."/>
        </authorList>
    </citation>
    <scope>NUCLEOTIDE SEQUENCE [LARGE SCALE GENOMIC DNA]</scope>
    <source>
        <strain evidence="3">0110345459</strain>
    </source>
</reference>
<keyword evidence="2" id="KW-0812">Transmembrane</keyword>
<protein>
    <submittedName>
        <fullName evidence="3">Uncharacterized protein</fullName>
    </submittedName>
</protein>
<dbReference type="OrthoDB" id="364779at2759"/>
<dbReference type="AlphaFoldDB" id="A0A0L7RJE7"/>
<feature type="compositionally biased region" description="Basic and acidic residues" evidence="1">
    <location>
        <begin position="19"/>
        <end position="29"/>
    </location>
</feature>
<feature type="compositionally biased region" description="Basic and acidic residues" evidence="1">
    <location>
        <begin position="37"/>
        <end position="57"/>
    </location>
</feature>
<dbReference type="Proteomes" id="UP000053825">
    <property type="component" value="Unassembled WGS sequence"/>
</dbReference>
<organism evidence="3 4">
    <name type="scientific">Habropoda laboriosa</name>
    <dbReference type="NCBI Taxonomy" id="597456"/>
    <lineage>
        <taxon>Eukaryota</taxon>
        <taxon>Metazoa</taxon>
        <taxon>Ecdysozoa</taxon>
        <taxon>Arthropoda</taxon>
        <taxon>Hexapoda</taxon>
        <taxon>Insecta</taxon>
        <taxon>Pterygota</taxon>
        <taxon>Neoptera</taxon>
        <taxon>Endopterygota</taxon>
        <taxon>Hymenoptera</taxon>
        <taxon>Apocrita</taxon>
        <taxon>Aculeata</taxon>
        <taxon>Apoidea</taxon>
        <taxon>Anthophila</taxon>
        <taxon>Apidae</taxon>
        <taxon>Habropoda</taxon>
    </lineage>
</organism>